<protein>
    <recommendedName>
        <fullName evidence="3">DUF1102 domain-containing protein</fullName>
    </recommendedName>
</protein>
<sequence>MQRRKFLIGAGSLAAAGAAAMGTGAFTTARVDRSISVNVAGDSSAYLGLDASISDYATENGNKLQLVFDGSNDQNGEGLNPDSDTAFHNVFRIQNNGTNTIRVTLQDIPGDSPMVFKYSEDTDDTTNLGDQTYFPNSPQPLADTGYGPSGSPNSGYLDLDPGNDAYVHISFFLRDEGDAADDVTTDISAVPDEFGIYAGAVPDTDGL</sequence>
<evidence type="ECO:0000313" key="2">
    <source>
        <dbReference type="Proteomes" id="UP001596406"/>
    </source>
</evidence>
<comment type="caution">
    <text evidence="1">The sequence shown here is derived from an EMBL/GenBank/DDBJ whole genome shotgun (WGS) entry which is preliminary data.</text>
</comment>
<gene>
    <name evidence="1" type="ORF">ACFQHK_05505</name>
</gene>
<dbReference type="RefSeq" id="WP_304447657.1">
    <property type="nucleotide sequence ID" value="NZ_JARRAH010000001.1"/>
</dbReference>
<organism evidence="1 2">
    <name type="scientific">Halomarina ordinaria</name>
    <dbReference type="NCBI Taxonomy" id="3033939"/>
    <lineage>
        <taxon>Archaea</taxon>
        <taxon>Methanobacteriati</taxon>
        <taxon>Methanobacteriota</taxon>
        <taxon>Stenosarchaea group</taxon>
        <taxon>Halobacteria</taxon>
        <taxon>Halobacteriales</taxon>
        <taxon>Natronomonadaceae</taxon>
        <taxon>Halomarina</taxon>
    </lineage>
</organism>
<evidence type="ECO:0000313" key="1">
    <source>
        <dbReference type="EMBL" id="MFC6835962.1"/>
    </source>
</evidence>
<keyword evidence="2" id="KW-1185">Reference proteome</keyword>
<accession>A0ABD5U9S3</accession>
<dbReference type="AlphaFoldDB" id="A0ABD5U9S3"/>
<dbReference type="Proteomes" id="UP001596406">
    <property type="component" value="Unassembled WGS sequence"/>
</dbReference>
<evidence type="ECO:0008006" key="3">
    <source>
        <dbReference type="Google" id="ProtNLM"/>
    </source>
</evidence>
<name>A0ABD5U9S3_9EURY</name>
<proteinExistence type="predicted"/>
<reference evidence="1 2" key="1">
    <citation type="journal article" date="2019" name="Int. J. Syst. Evol. Microbiol.">
        <title>The Global Catalogue of Microorganisms (GCM) 10K type strain sequencing project: providing services to taxonomists for standard genome sequencing and annotation.</title>
        <authorList>
            <consortium name="The Broad Institute Genomics Platform"/>
            <consortium name="The Broad Institute Genome Sequencing Center for Infectious Disease"/>
            <person name="Wu L."/>
            <person name="Ma J."/>
        </authorList>
    </citation>
    <scope>NUCLEOTIDE SEQUENCE [LARGE SCALE GENOMIC DNA]</scope>
    <source>
        <strain evidence="1 2">PSRA2</strain>
    </source>
</reference>
<dbReference type="EMBL" id="JBHSXM010000001">
    <property type="protein sequence ID" value="MFC6835962.1"/>
    <property type="molecule type" value="Genomic_DNA"/>
</dbReference>